<dbReference type="AlphaFoldDB" id="A0A833JAK8"/>
<proteinExistence type="predicted"/>
<organism evidence="1 2">
    <name type="scientific">Methylorubrum populi</name>
    <dbReference type="NCBI Taxonomy" id="223967"/>
    <lineage>
        <taxon>Bacteria</taxon>
        <taxon>Pseudomonadati</taxon>
        <taxon>Pseudomonadota</taxon>
        <taxon>Alphaproteobacteria</taxon>
        <taxon>Hyphomicrobiales</taxon>
        <taxon>Methylobacteriaceae</taxon>
        <taxon>Methylorubrum</taxon>
    </lineage>
</organism>
<dbReference type="RefSeq" id="WP_152275587.1">
    <property type="nucleotide sequence ID" value="NZ_WEKV01000001.1"/>
</dbReference>
<dbReference type="EMBL" id="WEKV01000001">
    <property type="protein sequence ID" value="KAB7788059.1"/>
    <property type="molecule type" value="Genomic_DNA"/>
</dbReference>
<evidence type="ECO:0000313" key="1">
    <source>
        <dbReference type="EMBL" id="KAB7788059.1"/>
    </source>
</evidence>
<reference evidence="1 2" key="1">
    <citation type="submission" date="2019-10" db="EMBL/GenBank/DDBJ databases">
        <title>Draft Genome Sequence of the Caffeine Degrading Methylotroph Methylorubrum populi PINKEL.</title>
        <authorList>
            <person name="Dawson S.C."/>
            <person name="Zhang X."/>
            <person name="Wright M.E."/>
            <person name="Sharma G."/>
            <person name="Langner J.T."/>
            <person name="Ditty J.L."/>
            <person name="Subuyuj G.A."/>
        </authorList>
    </citation>
    <scope>NUCLEOTIDE SEQUENCE [LARGE SCALE GENOMIC DNA]</scope>
    <source>
        <strain evidence="1 2">Pinkel</strain>
    </source>
</reference>
<protein>
    <submittedName>
        <fullName evidence="1">Uncharacterized protein</fullName>
    </submittedName>
</protein>
<comment type="caution">
    <text evidence="1">The sequence shown here is derived from an EMBL/GenBank/DDBJ whole genome shotgun (WGS) entry which is preliminary data.</text>
</comment>
<gene>
    <name evidence="1" type="ORF">F8B43_0064</name>
</gene>
<name>A0A833JAK8_9HYPH</name>
<sequence length="119" mass="11898">MPEQVLKARVLVNGVPAEVGLTGLLAGTLPGVPFVRKGVATTLGDALTNPVAGTDDVPGLASALTGKLDRAVLVKASAPVAADIPAGTIRVAKNTATGRISLFVNDGGSIVDLINGQEF</sequence>
<dbReference type="Proteomes" id="UP000469949">
    <property type="component" value="Unassembled WGS sequence"/>
</dbReference>
<evidence type="ECO:0000313" key="2">
    <source>
        <dbReference type="Proteomes" id="UP000469949"/>
    </source>
</evidence>
<accession>A0A833JAK8</accession>